<reference evidence="3" key="1">
    <citation type="submission" date="2023-03" db="EMBL/GenBank/DDBJ databases">
        <authorList>
            <person name="Steffen K."/>
            <person name="Cardenas P."/>
        </authorList>
    </citation>
    <scope>NUCLEOTIDE SEQUENCE</scope>
</reference>
<dbReference type="InterPro" id="IPR036465">
    <property type="entry name" value="vWFA_dom_sf"/>
</dbReference>
<dbReference type="SUPFAM" id="SSF53300">
    <property type="entry name" value="vWA-like"/>
    <property type="match status" value="1"/>
</dbReference>
<gene>
    <name evidence="3" type="ORF">GBAR_LOCUS31652</name>
</gene>
<evidence type="ECO:0000313" key="3">
    <source>
        <dbReference type="EMBL" id="CAI8058210.1"/>
    </source>
</evidence>
<dbReference type="Gene3D" id="3.40.50.410">
    <property type="entry name" value="von Willebrand factor, type A domain"/>
    <property type="match status" value="1"/>
</dbReference>
<evidence type="ECO:0000256" key="1">
    <source>
        <dbReference type="SAM" id="MobiDB-lite"/>
    </source>
</evidence>
<dbReference type="Proteomes" id="UP001174909">
    <property type="component" value="Unassembled WGS sequence"/>
</dbReference>
<accession>A0AA35XMQ0</accession>
<organism evidence="3 4">
    <name type="scientific">Geodia barretti</name>
    <name type="common">Barrett's horny sponge</name>
    <dbReference type="NCBI Taxonomy" id="519541"/>
    <lineage>
        <taxon>Eukaryota</taxon>
        <taxon>Metazoa</taxon>
        <taxon>Porifera</taxon>
        <taxon>Demospongiae</taxon>
        <taxon>Heteroscleromorpha</taxon>
        <taxon>Tetractinellida</taxon>
        <taxon>Astrophorina</taxon>
        <taxon>Geodiidae</taxon>
        <taxon>Geodia</taxon>
    </lineage>
</organism>
<evidence type="ECO:0000313" key="4">
    <source>
        <dbReference type="Proteomes" id="UP001174909"/>
    </source>
</evidence>
<dbReference type="SMART" id="SM00327">
    <property type="entry name" value="VWA"/>
    <property type="match status" value="1"/>
</dbReference>
<dbReference type="PANTHER" id="PTHR39338">
    <property type="entry name" value="BLL5662 PROTEIN-RELATED"/>
    <property type="match status" value="1"/>
</dbReference>
<dbReference type="CDD" id="cd00198">
    <property type="entry name" value="vWFA"/>
    <property type="match status" value="1"/>
</dbReference>
<protein>
    <recommendedName>
        <fullName evidence="2">VWFA domain-containing protein</fullName>
    </recommendedName>
</protein>
<evidence type="ECO:0000259" key="2">
    <source>
        <dbReference type="SMART" id="SM00327"/>
    </source>
</evidence>
<dbReference type="EMBL" id="CASHTH010004497">
    <property type="protein sequence ID" value="CAI8058210.1"/>
    <property type="molecule type" value="Genomic_DNA"/>
</dbReference>
<dbReference type="InterPro" id="IPR002035">
    <property type="entry name" value="VWF_A"/>
</dbReference>
<comment type="caution">
    <text evidence="3">The sequence shown here is derived from an EMBL/GenBank/DDBJ whole genome shotgun (WGS) entry which is preliminary data.</text>
</comment>
<sequence>MASRPGRRRKRHRRKGSPDLRGAMRLNLSSGGDAMVLPRKRRVPRTPRLLVMLDVSGSMERHVQLLLQLIFAVSQHTKRVETFVFSTSATRVTRELSAPSFSEALVRIGSVVRHWSGGTRIGEALAHVNTRHEYVLSRYTTVFLLSDGWDTGEPERLSYEVQRMRRRVHRVVWLNPLLGSEDYQPLTRSLQAALPYIDHHASARDVENLKRLPRLLR</sequence>
<dbReference type="AlphaFoldDB" id="A0AA35XMQ0"/>
<feature type="domain" description="VWFA" evidence="2">
    <location>
        <begin position="46"/>
        <end position="217"/>
    </location>
</feature>
<feature type="region of interest" description="Disordered" evidence="1">
    <location>
        <begin position="1"/>
        <end position="23"/>
    </location>
</feature>
<feature type="compositionally biased region" description="Basic residues" evidence="1">
    <location>
        <begin position="1"/>
        <end position="15"/>
    </location>
</feature>
<name>A0AA35XMQ0_GEOBA</name>
<dbReference type="Pfam" id="PF05762">
    <property type="entry name" value="VWA_CoxE"/>
    <property type="match status" value="1"/>
</dbReference>
<proteinExistence type="predicted"/>
<dbReference type="PANTHER" id="PTHR39338:SF6">
    <property type="entry name" value="BLL5662 PROTEIN"/>
    <property type="match status" value="1"/>
</dbReference>
<dbReference type="InterPro" id="IPR008912">
    <property type="entry name" value="Uncharacterised_CoxE"/>
</dbReference>
<keyword evidence="4" id="KW-1185">Reference proteome</keyword>